<evidence type="ECO:0000313" key="1">
    <source>
        <dbReference type="EMBL" id="TNN53751.1"/>
    </source>
</evidence>
<organism evidence="1 2">
    <name type="scientific">Liparis tanakae</name>
    <name type="common">Tanaka's snailfish</name>
    <dbReference type="NCBI Taxonomy" id="230148"/>
    <lineage>
        <taxon>Eukaryota</taxon>
        <taxon>Metazoa</taxon>
        <taxon>Chordata</taxon>
        <taxon>Craniata</taxon>
        <taxon>Vertebrata</taxon>
        <taxon>Euteleostomi</taxon>
        <taxon>Actinopterygii</taxon>
        <taxon>Neopterygii</taxon>
        <taxon>Teleostei</taxon>
        <taxon>Neoteleostei</taxon>
        <taxon>Acanthomorphata</taxon>
        <taxon>Eupercaria</taxon>
        <taxon>Perciformes</taxon>
        <taxon>Cottioidei</taxon>
        <taxon>Cottales</taxon>
        <taxon>Liparidae</taxon>
        <taxon>Liparis</taxon>
    </lineage>
</organism>
<proteinExistence type="predicted"/>
<accession>A0A4Z2GKM6</accession>
<evidence type="ECO:0000313" key="2">
    <source>
        <dbReference type="Proteomes" id="UP000314294"/>
    </source>
</evidence>
<sequence>MGAKTVLLLSWGDEHNGLSKRHSYHLFGCHPSACELWENTRRSIPPVACLGVGAGQRGFVWVTG</sequence>
<gene>
    <name evidence="1" type="ORF">EYF80_036080</name>
</gene>
<name>A0A4Z2GKM6_9TELE</name>
<comment type="caution">
    <text evidence="1">The sequence shown here is derived from an EMBL/GenBank/DDBJ whole genome shotgun (WGS) entry which is preliminary data.</text>
</comment>
<protein>
    <submittedName>
        <fullName evidence="1">Uncharacterized protein</fullName>
    </submittedName>
</protein>
<dbReference type="Proteomes" id="UP000314294">
    <property type="component" value="Unassembled WGS sequence"/>
</dbReference>
<reference evidence="1 2" key="1">
    <citation type="submission" date="2019-03" db="EMBL/GenBank/DDBJ databases">
        <title>First draft genome of Liparis tanakae, snailfish: a comprehensive survey of snailfish specific genes.</title>
        <authorList>
            <person name="Kim W."/>
            <person name="Song I."/>
            <person name="Jeong J.-H."/>
            <person name="Kim D."/>
            <person name="Kim S."/>
            <person name="Ryu S."/>
            <person name="Song J.Y."/>
            <person name="Lee S.K."/>
        </authorList>
    </citation>
    <scope>NUCLEOTIDE SEQUENCE [LARGE SCALE GENOMIC DNA]</scope>
    <source>
        <tissue evidence="1">Muscle</tissue>
    </source>
</reference>
<dbReference type="AlphaFoldDB" id="A0A4Z2GKM6"/>
<keyword evidence="2" id="KW-1185">Reference proteome</keyword>
<dbReference type="EMBL" id="SRLO01000507">
    <property type="protein sequence ID" value="TNN53751.1"/>
    <property type="molecule type" value="Genomic_DNA"/>
</dbReference>